<evidence type="ECO:0000313" key="2">
    <source>
        <dbReference type="Proteomes" id="UP000001312"/>
    </source>
</evidence>
<gene>
    <name evidence="1" type="ORF">SS1G_03432</name>
</gene>
<dbReference type="KEGG" id="ssl:SS1G_03432"/>
<dbReference type="GeneID" id="5491435"/>
<protein>
    <submittedName>
        <fullName evidence="1">Uncharacterized protein</fullName>
    </submittedName>
</protein>
<dbReference type="RefSeq" id="XP_001595343.1">
    <property type="nucleotide sequence ID" value="XM_001595293.1"/>
</dbReference>
<reference evidence="2" key="1">
    <citation type="journal article" date="2011" name="PLoS Genet.">
        <title>Genomic analysis of the necrotrophic fungal pathogens Sclerotinia sclerotiorum and Botrytis cinerea.</title>
        <authorList>
            <person name="Amselem J."/>
            <person name="Cuomo C.A."/>
            <person name="van Kan J.A."/>
            <person name="Viaud M."/>
            <person name="Benito E.P."/>
            <person name="Couloux A."/>
            <person name="Coutinho P.M."/>
            <person name="de Vries R.P."/>
            <person name="Dyer P.S."/>
            <person name="Fillinger S."/>
            <person name="Fournier E."/>
            <person name="Gout L."/>
            <person name="Hahn M."/>
            <person name="Kohn L."/>
            <person name="Lapalu N."/>
            <person name="Plummer K.M."/>
            <person name="Pradier J.M."/>
            <person name="Quevillon E."/>
            <person name="Sharon A."/>
            <person name="Simon A."/>
            <person name="ten Have A."/>
            <person name="Tudzynski B."/>
            <person name="Tudzynski P."/>
            <person name="Wincker P."/>
            <person name="Andrew M."/>
            <person name="Anthouard V."/>
            <person name="Beever R.E."/>
            <person name="Beffa R."/>
            <person name="Benoit I."/>
            <person name="Bouzid O."/>
            <person name="Brault B."/>
            <person name="Chen Z."/>
            <person name="Choquer M."/>
            <person name="Collemare J."/>
            <person name="Cotton P."/>
            <person name="Danchin E.G."/>
            <person name="Da Silva C."/>
            <person name="Gautier A."/>
            <person name="Giraud C."/>
            <person name="Giraud T."/>
            <person name="Gonzalez C."/>
            <person name="Grossetete S."/>
            <person name="Guldener U."/>
            <person name="Henrissat B."/>
            <person name="Howlett B.J."/>
            <person name="Kodira C."/>
            <person name="Kretschmer M."/>
            <person name="Lappartient A."/>
            <person name="Leroch M."/>
            <person name="Levis C."/>
            <person name="Mauceli E."/>
            <person name="Neuveglise C."/>
            <person name="Oeser B."/>
            <person name="Pearson M."/>
            <person name="Poulain J."/>
            <person name="Poussereau N."/>
            <person name="Quesneville H."/>
            <person name="Rascle C."/>
            <person name="Schumacher J."/>
            <person name="Segurens B."/>
            <person name="Sexton A."/>
            <person name="Silva E."/>
            <person name="Sirven C."/>
            <person name="Soanes D.M."/>
            <person name="Talbot N.J."/>
            <person name="Templeton M."/>
            <person name="Yandava C."/>
            <person name="Yarden O."/>
            <person name="Zeng Q."/>
            <person name="Rollins J.A."/>
            <person name="Lebrun M.H."/>
            <person name="Dickman M."/>
        </authorList>
    </citation>
    <scope>NUCLEOTIDE SEQUENCE [LARGE SCALE GENOMIC DNA]</scope>
    <source>
        <strain evidence="2">ATCC 18683 / 1980 / Ss-1</strain>
    </source>
</reference>
<dbReference type="HOGENOM" id="CLU_3335866_0_0_1"/>
<dbReference type="AlphaFoldDB" id="A7EDP2"/>
<sequence>MGMLTRFGAKGRYEVMTYEDIEDGPRLQFLPPSEISFG</sequence>
<name>A7EDP2_SCLS1</name>
<dbReference type="Proteomes" id="UP000001312">
    <property type="component" value="Unassembled WGS sequence"/>
</dbReference>
<accession>A7EDP2</accession>
<dbReference type="InParanoid" id="A7EDP2"/>
<organism evidence="1 2">
    <name type="scientific">Sclerotinia sclerotiorum (strain ATCC 18683 / 1980 / Ss-1)</name>
    <name type="common">White mold</name>
    <name type="synonym">Whetzelinia sclerotiorum</name>
    <dbReference type="NCBI Taxonomy" id="665079"/>
    <lineage>
        <taxon>Eukaryota</taxon>
        <taxon>Fungi</taxon>
        <taxon>Dikarya</taxon>
        <taxon>Ascomycota</taxon>
        <taxon>Pezizomycotina</taxon>
        <taxon>Leotiomycetes</taxon>
        <taxon>Helotiales</taxon>
        <taxon>Sclerotiniaceae</taxon>
        <taxon>Sclerotinia</taxon>
    </lineage>
</organism>
<dbReference type="EMBL" id="CH476624">
    <property type="protein sequence ID" value="EDO00958.1"/>
    <property type="molecule type" value="Genomic_DNA"/>
</dbReference>
<evidence type="ECO:0000313" key="1">
    <source>
        <dbReference type="EMBL" id="EDO00958.1"/>
    </source>
</evidence>
<keyword evidence="2" id="KW-1185">Reference proteome</keyword>
<proteinExistence type="predicted"/>